<reference evidence="2 3" key="1">
    <citation type="submission" date="2015-04" db="EMBL/GenBank/DDBJ databases">
        <title>The draft genome sequence of Erythrobacter marinus HWDM-33.</title>
        <authorList>
            <person name="Zhuang L."/>
            <person name="Liu Y."/>
            <person name="Shao Z."/>
        </authorList>
    </citation>
    <scope>NUCLEOTIDE SEQUENCE [LARGE SCALE GENOMIC DNA]</scope>
    <source>
        <strain evidence="2 3">HWDM-33</strain>
    </source>
</reference>
<feature type="transmembrane region" description="Helical" evidence="1">
    <location>
        <begin position="85"/>
        <end position="103"/>
    </location>
</feature>
<accession>A0A0H0XRR3</accession>
<feature type="transmembrane region" description="Helical" evidence="1">
    <location>
        <begin position="151"/>
        <end position="172"/>
    </location>
</feature>
<keyword evidence="3" id="KW-1185">Reference proteome</keyword>
<feature type="transmembrane region" description="Helical" evidence="1">
    <location>
        <begin position="115"/>
        <end position="139"/>
    </location>
</feature>
<evidence type="ECO:0000313" key="3">
    <source>
        <dbReference type="Proteomes" id="UP000053455"/>
    </source>
</evidence>
<dbReference type="EMBL" id="LBHU01000001">
    <property type="protein sequence ID" value="KLI64642.1"/>
    <property type="molecule type" value="Genomic_DNA"/>
</dbReference>
<dbReference type="PATRIC" id="fig|874156.12.peg.745"/>
<dbReference type="RefSeq" id="WP_047092507.1">
    <property type="nucleotide sequence ID" value="NZ_LBHU01000001.1"/>
</dbReference>
<keyword evidence="1" id="KW-1133">Transmembrane helix</keyword>
<protein>
    <submittedName>
        <fullName evidence="2">Uncharacterized protein</fullName>
    </submittedName>
</protein>
<gene>
    <name evidence="2" type="ORF">AAV99_03565</name>
</gene>
<dbReference type="Proteomes" id="UP000053455">
    <property type="component" value="Unassembled WGS sequence"/>
</dbReference>
<proteinExistence type="predicted"/>
<dbReference type="AlphaFoldDB" id="A0A0H0XRR3"/>
<dbReference type="OrthoDB" id="7408997at2"/>
<comment type="caution">
    <text evidence="2">The sequence shown here is derived from an EMBL/GenBank/DDBJ whole genome shotgun (WGS) entry which is preliminary data.</text>
</comment>
<feature type="transmembrane region" description="Helical" evidence="1">
    <location>
        <begin position="36"/>
        <end position="55"/>
    </location>
</feature>
<sequence length="185" mass="20227">MSLINLLACLAYGMVGVLAIGAGSAALASDRNRAHLVTWLICALVFALMIASRTLGWEEAAREALRAGLAENDFVNRRQYLQKPLVAVAIMAGAVILWVGWAYANSARSRPSDLYIRLVQLLMGLLVPLFALRIISLHAFDRLLYGGSIRLNWVLDGGITIAAGALAALYIVRQRQRINDRIRPS</sequence>
<keyword evidence="1" id="KW-0472">Membrane</keyword>
<organism evidence="2 3">
    <name type="scientific">Aurantiacibacter marinus</name>
    <dbReference type="NCBI Taxonomy" id="874156"/>
    <lineage>
        <taxon>Bacteria</taxon>
        <taxon>Pseudomonadati</taxon>
        <taxon>Pseudomonadota</taxon>
        <taxon>Alphaproteobacteria</taxon>
        <taxon>Sphingomonadales</taxon>
        <taxon>Erythrobacteraceae</taxon>
        <taxon>Aurantiacibacter</taxon>
    </lineage>
</organism>
<evidence type="ECO:0000256" key="1">
    <source>
        <dbReference type="SAM" id="Phobius"/>
    </source>
</evidence>
<name>A0A0H0XRR3_9SPHN</name>
<feature type="transmembrane region" description="Helical" evidence="1">
    <location>
        <begin position="6"/>
        <end position="29"/>
    </location>
</feature>
<keyword evidence="1" id="KW-0812">Transmembrane</keyword>
<evidence type="ECO:0000313" key="2">
    <source>
        <dbReference type="EMBL" id="KLI64642.1"/>
    </source>
</evidence>
<dbReference type="STRING" id="874156.GCA_001021555_00563"/>